<gene>
    <name evidence="1" type="ORF">L6452_32679</name>
</gene>
<comment type="caution">
    <text evidence="1">The sequence shown here is derived from an EMBL/GenBank/DDBJ whole genome shotgun (WGS) entry which is preliminary data.</text>
</comment>
<dbReference type="EMBL" id="CM042057">
    <property type="protein sequence ID" value="KAI3692855.1"/>
    <property type="molecule type" value="Genomic_DNA"/>
</dbReference>
<proteinExistence type="predicted"/>
<reference evidence="1 2" key="2">
    <citation type="journal article" date="2022" name="Mol. Ecol. Resour.">
        <title>The genomes of chicory, endive, great burdock and yacon provide insights into Asteraceae paleo-polyploidization history and plant inulin production.</title>
        <authorList>
            <person name="Fan W."/>
            <person name="Wang S."/>
            <person name="Wang H."/>
            <person name="Wang A."/>
            <person name="Jiang F."/>
            <person name="Liu H."/>
            <person name="Zhao H."/>
            <person name="Xu D."/>
            <person name="Zhang Y."/>
        </authorList>
    </citation>
    <scope>NUCLEOTIDE SEQUENCE [LARGE SCALE GENOMIC DNA]</scope>
    <source>
        <strain evidence="2">cv. Niubang</strain>
    </source>
</reference>
<keyword evidence="2" id="KW-1185">Reference proteome</keyword>
<evidence type="ECO:0000313" key="1">
    <source>
        <dbReference type="EMBL" id="KAI3692855.1"/>
    </source>
</evidence>
<protein>
    <submittedName>
        <fullName evidence="1">Uncharacterized protein</fullName>
    </submittedName>
</protein>
<reference evidence="2" key="1">
    <citation type="journal article" date="2022" name="Mol. Ecol. Resour.">
        <title>The genomes of chicory, endive, great burdock and yacon provide insights into Asteraceae palaeo-polyploidization history and plant inulin production.</title>
        <authorList>
            <person name="Fan W."/>
            <person name="Wang S."/>
            <person name="Wang H."/>
            <person name="Wang A."/>
            <person name="Jiang F."/>
            <person name="Liu H."/>
            <person name="Zhao H."/>
            <person name="Xu D."/>
            <person name="Zhang Y."/>
        </authorList>
    </citation>
    <scope>NUCLEOTIDE SEQUENCE [LARGE SCALE GENOMIC DNA]</scope>
    <source>
        <strain evidence="2">cv. Niubang</strain>
    </source>
</reference>
<dbReference type="Proteomes" id="UP001055879">
    <property type="component" value="Linkage Group LG11"/>
</dbReference>
<evidence type="ECO:0000313" key="2">
    <source>
        <dbReference type="Proteomes" id="UP001055879"/>
    </source>
</evidence>
<sequence length="266" mass="29348">MDAMLFEESMTEGKGTGNGNPHFPLNVHEPTASSVELEMIGDSSSQDQGRKSVFSRLTYVNAVGKSESGGLDFFLLPDRKSNVVAIPIELAKEAVCRSVAVSLKDAPHRADVTAGVTPPMRAPQPSITEMEMLGGESSQSQSQGTRTSVFQRLNFASVWGRPRKTVEDGCNALVQGSFMFKVLKKLKLLKGPLCRLKSSYGNLSNLITLLKQELDSVQQMCDADPFNQPLHEDLCHLRLAYVNMYVMMRSCLFGKYPRYVGLMKAF</sequence>
<accession>A0ACB8Z566</accession>
<organism evidence="1 2">
    <name type="scientific">Arctium lappa</name>
    <name type="common">Greater burdock</name>
    <name type="synonym">Lappa major</name>
    <dbReference type="NCBI Taxonomy" id="4217"/>
    <lineage>
        <taxon>Eukaryota</taxon>
        <taxon>Viridiplantae</taxon>
        <taxon>Streptophyta</taxon>
        <taxon>Embryophyta</taxon>
        <taxon>Tracheophyta</taxon>
        <taxon>Spermatophyta</taxon>
        <taxon>Magnoliopsida</taxon>
        <taxon>eudicotyledons</taxon>
        <taxon>Gunneridae</taxon>
        <taxon>Pentapetalae</taxon>
        <taxon>asterids</taxon>
        <taxon>campanulids</taxon>
        <taxon>Asterales</taxon>
        <taxon>Asteraceae</taxon>
        <taxon>Carduoideae</taxon>
        <taxon>Cardueae</taxon>
        <taxon>Arctiinae</taxon>
        <taxon>Arctium</taxon>
    </lineage>
</organism>
<name>A0ACB8Z566_ARCLA</name>